<accession>A0A6V8LPN0</accession>
<evidence type="ECO:0000313" key="1">
    <source>
        <dbReference type="EMBL" id="GFK92288.1"/>
    </source>
</evidence>
<reference evidence="1 2" key="2">
    <citation type="submission" date="2020-05" db="EMBL/GenBank/DDBJ databases">
        <title>Draft genome sequence of Desulfovibrio sp. strainFSS-1.</title>
        <authorList>
            <person name="Shimoshige H."/>
            <person name="Kobayashi H."/>
            <person name="Maekawa T."/>
        </authorList>
    </citation>
    <scope>NUCLEOTIDE SEQUENCE [LARGE SCALE GENOMIC DNA]</scope>
    <source>
        <strain evidence="1 2">SIID29052-01</strain>
    </source>
</reference>
<dbReference type="EMBL" id="BLTE01000001">
    <property type="protein sequence ID" value="GFK92288.1"/>
    <property type="molecule type" value="Genomic_DNA"/>
</dbReference>
<protein>
    <submittedName>
        <fullName evidence="1">Magnetosome protein Mad2</fullName>
    </submittedName>
</protein>
<proteinExistence type="predicted"/>
<dbReference type="AlphaFoldDB" id="A0A6V8LPN0"/>
<comment type="caution">
    <text evidence="1">The sequence shown here is derived from an EMBL/GenBank/DDBJ whole genome shotgun (WGS) entry which is preliminary data.</text>
</comment>
<gene>
    <name evidence="1" type="primary">mad2</name>
    <name evidence="1" type="ORF">NNJEOMEG_00111</name>
</gene>
<reference evidence="1 2" key="1">
    <citation type="submission" date="2020-04" db="EMBL/GenBank/DDBJ databases">
        <authorList>
            <consortium name="Desulfovibrio sp. FSS-1 genome sequencing consortium"/>
            <person name="Shimoshige H."/>
            <person name="Kobayashi H."/>
            <person name="Maekawa T."/>
        </authorList>
    </citation>
    <scope>NUCLEOTIDE SEQUENCE [LARGE SCALE GENOMIC DNA]</scope>
    <source>
        <strain evidence="1 2">SIID29052-01</strain>
    </source>
</reference>
<organism evidence="1 2">
    <name type="scientific">Fundidesulfovibrio magnetotacticus</name>
    <dbReference type="NCBI Taxonomy" id="2730080"/>
    <lineage>
        <taxon>Bacteria</taxon>
        <taxon>Pseudomonadati</taxon>
        <taxon>Thermodesulfobacteriota</taxon>
        <taxon>Desulfovibrionia</taxon>
        <taxon>Desulfovibrionales</taxon>
        <taxon>Desulfovibrionaceae</taxon>
        <taxon>Fundidesulfovibrio</taxon>
    </lineage>
</organism>
<keyword evidence="2" id="KW-1185">Reference proteome</keyword>
<name>A0A6V8LPN0_9BACT</name>
<sequence length="164" mass="18442">MGPHPQEAGLSRRVPLPVHGVRGQFRLQLRYGERQPEHGAVSRGQRVLSGQADRFALQAEGHPGDHAPASDLSHLAQHFLLPGCMRALLCCPVGQLLADGCTFTYGIPDFFWLSHVDQVSAEQNEERHLHFAYAAVPVLHHDFCNAQRALRRLTRRSPWRLYTP</sequence>
<dbReference type="Proteomes" id="UP000494245">
    <property type="component" value="Unassembled WGS sequence"/>
</dbReference>
<evidence type="ECO:0000313" key="2">
    <source>
        <dbReference type="Proteomes" id="UP000494245"/>
    </source>
</evidence>